<evidence type="ECO:0000256" key="3">
    <source>
        <dbReference type="ARBA" id="ARBA00022475"/>
    </source>
</evidence>
<comment type="caution">
    <text evidence="9">The sequence shown here is derived from an EMBL/GenBank/DDBJ whole genome shotgun (WGS) entry which is preliminary data.</text>
</comment>
<dbReference type="GO" id="GO:0005254">
    <property type="term" value="F:chloride channel activity"/>
    <property type="evidence" value="ECO:0007669"/>
    <property type="project" value="InterPro"/>
</dbReference>
<gene>
    <name evidence="9" type="ORF">FisN_14Hh272</name>
</gene>
<dbReference type="PANTHER" id="PTHR33281:SF19">
    <property type="entry name" value="VOLTAGE-DEPENDENT ANION CHANNEL-FORMING PROTEIN YNEE"/>
    <property type="match status" value="1"/>
</dbReference>
<reference evidence="9 10" key="1">
    <citation type="journal article" date="2015" name="Plant Cell">
        <title>Oil accumulation by the oleaginous diatom Fistulifera solaris as revealed by the genome and transcriptome.</title>
        <authorList>
            <person name="Tanaka T."/>
            <person name="Maeda Y."/>
            <person name="Veluchamy A."/>
            <person name="Tanaka M."/>
            <person name="Abida H."/>
            <person name="Marechal E."/>
            <person name="Bowler C."/>
            <person name="Muto M."/>
            <person name="Sunaga Y."/>
            <person name="Tanaka M."/>
            <person name="Yoshino T."/>
            <person name="Taniguchi T."/>
            <person name="Fukuda Y."/>
            <person name="Nemoto M."/>
            <person name="Matsumoto M."/>
            <person name="Wong P.S."/>
            <person name="Aburatani S."/>
            <person name="Fujibuchi W."/>
        </authorList>
    </citation>
    <scope>NUCLEOTIDE SEQUENCE [LARGE SCALE GENOMIC DNA]</scope>
    <source>
        <strain evidence="9 10">JPCC DA0580</strain>
    </source>
</reference>
<proteinExistence type="predicted"/>
<evidence type="ECO:0000313" key="10">
    <source>
        <dbReference type="Proteomes" id="UP000198406"/>
    </source>
</evidence>
<keyword evidence="3" id="KW-1003">Cell membrane</keyword>
<protein>
    <submittedName>
        <fullName evidence="9">Uncharacterized protein</fullName>
    </submittedName>
</protein>
<dbReference type="Proteomes" id="UP000198406">
    <property type="component" value="Unassembled WGS sequence"/>
</dbReference>
<name>A0A1Z5KBT5_FISSO</name>
<accession>A0A1Z5KBT5</accession>
<dbReference type="EMBL" id="BDSP01000202">
    <property type="protein sequence ID" value="GAX23551.1"/>
    <property type="molecule type" value="Genomic_DNA"/>
</dbReference>
<dbReference type="InParanoid" id="A0A1Z5KBT5"/>
<keyword evidence="10" id="KW-1185">Reference proteome</keyword>
<sequence length="415" mass="46301">MRFTTRQLIVGIALTASLHGAFAFVTPSVVGSSKASKSALDVSTVPRNDGSGLSYGERSRPFRRNFYTQPDWEKHRSRNRFKGNLLSITRSGVIRQLTNEVLFITAVATAVWAINCLTAAGYDDLNGVHHEGLLPFFPTLQMPSEFFTFSSPALSLLLVFKTNTSYGRWDEARKAWGVIVNSSRTILRQGAAWLQETNIPERDKIRLIARLAAAVWCFPRSMTRHVLSAREDDAAYAEDCRANLRPDLAEDLIAARHKPTRATYEISCAINDLPLSDIQKATLEYSVNQLCDAMGANDRILSSPVPLVYTRHLARFLEVWLLMLPLGLWPDFTNSWNHIAMIPITVLLSYFLLGIEELGVQLEEPFSVLPLHKITSGIGLSAEEHVQWFLNDSAKSEMKTNSAGSTSPNYQSLSP</sequence>
<keyword evidence="4" id="KW-0812">Transmembrane</keyword>
<evidence type="ECO:0000313" key="9">
    <source>
        <dbReference type="EMBL" id="GAX23551.1"/>
    </source>
</evidence>
<keyword evidence="5" id="KW-1133">Transmembrane helix</keyword>
<evidence type="ECO:0000256" key="5">
    <source>
        <dbReference type="ARBA" id="ARBA00022989"/>
    </source>
</evidence>
<dbReference type="PANTHER" id="PTHR33281">
    <property type="entry name" value="UPF0187 PROTEIN YNEE"/>
    <property type="match status" value="1"/>
</dbReference>
<dbReference type="Pfam" id="PF25539">
    <property type="entry name" value="Bestrophin_2"/>
    <property type="match status" value="1"/>
</dbReference>
<organism evidence="9 10">
    <name type="scientific">Fistulifera solaris</name>
    <name type="common">Oleaginous diatom</name>
    <dbReference type="NCBI Taxonomy" id="1519565"/>
    <lineage>
        <taxon>Eukaryota</taxon>
        <taxon>Sar</taxon>
        <taxon>Stramenopiles</taxon>
        <taxon>Ochrophyta</taxon>
        <taxon>Bacillariophyta</taxon>
        <taxon>Bacillariophyceae</taxon>
        <taxon>Bacillariophycidae</taxon>
        <taxon>Naviculales</taxon>
        <taxon>Naviculaceae</taxon>
        <taxon>Fistulifera</taxon>
    </lineage>
</organism>
<keyword evidence="8" id="KW-0732">Signal</keyword>
<evidence type="ECO:0000256" key="8">
    <source>
        <dbReference type="SAM" id="SignalP"/>
    </source>
</evidence>
<keyword evidence="2" id="KW-0813">Transport</keyword>
<comment type="subcellular location">
    <subcellularLocation>
        <location evidence="1">Cell membrane</location>
        <topology evidence="1">Multi-pass membrane protein</topology>
    </subcellularLocation>
</comment>
<dbReference type="AlphaFoldDB" id="A0A1Z5KBT5"/>
<keyword evidence="7" id="KW-0472">Membrane</keyword>
<evidence type="ECO:0000256" key="1">
    <source>
        <dbReference type="ARBA" id="ARBA00004651"/>
    </source>
</evidence>
<evidence type="ECO:0000256" key="2">
    <source>
        <dbReference type="ARBA" id="ARBA00022448"/>
    </source>
</evidence>
<dbReference type="GO" id="GO:0005886">
    <property type="term" value="C:plasma membrane"/>
    <property type="evidence" value="ECO:0007669"/>
    <property type="project" value="UniProtKB-SubCell"/>
</dbReference>
<feature type="chain" id="PRO_5012328737" evidence="8">
    <location>
        <begin position="24"/>
        <end position="415"/>
    </location>
</feature>
<evidence type="ECO:0000256" key="6">
    <source>
        <dbReference type="ARBA" id="ARBA00023065"/>
    </source>
</evidence>
<feature type="signal peptide" evidence="8">
    <location>
        <begin position="1"/>
        <end position="23"/>
    </location>
</feature>
<evidence type="ECO:0000256" key="4">
    <source>
        <dbReference type="ARBA" id="ARBA00022692"/>
    </source>
</evidence>
<evidence type="ECO:0000256" key="7">
    <source>
        <dbReference type="ARBA" id="ARBA00023136"/>
    </source>
</evidence>
<keyword evidence="6" id="KW-0406">Ion transport</keyword>
<dbReference type="OrthoDB" id="42582at2759"/>
<dbReference type="InterPro" id="IPR044669">
    <property type="entry name" value="YneE/VCCN1/2-like"/>
</dbReference>